<dbReference type="AlphaFoldDB" id="A0A6J6IY31"/>
<dbReference type="InterPro" id="IPR046612">
    <property type="entry name" value="DUF6671"/>
</dbReference>
<feature type="domain" description="DUF6671" evidence="1">
    <location>
        <begin position="68"/>
        <end position="282"/>
    </location>
</feature>
<dbReference type="Pfam" id="PF20376">
    <property type="entry name" value="DUF6671"/>
    <property type="match status" value="1"/>
</dbReference>
<accession>A0A6J6IY31</accession>
<dbReference type="EMBL" id="CAEZVS010000009">
    <property type="protein sequence ID" value="CAB4629471.1"/>
    <property type="molecule type" value="Genomic_DNA"/>
</dbReference>
<protein>
    <submittedName>
        <fullName evidence="2">Unannotated protein</fullName>
    </submittedName>
</protein>
<sequence>MTALDGPYFGKIAVLPTLHEKDSVITPIFQSELGIQVKVASIDTDQFGTFAGEIPRTMSQLDTAIAKARAAIASTGIPLAIASEGTIGPNPLIPIASSDLETMVFVDSEQELVIHESYRSEEITAARKIFRPGDNLDEFLRKADFPAHALIVRTEHALPIPPVKGIRDRAVLVQAIQDLSSDLGSVIVESDLRASFSPSRMRNIAACARLLARRIASLCPQCNTAGWGSVSPVFGLPCADCGSSVDSAVRADQYGCGKCEHRQFFARAATVAEARFCDSCNP</sequence>
<proteinExistence type="predicted"/>
<organism evidence="2">
    <name type="scientific">freshwater metagenome</name>
    <dbReference type="NCBI Taxonomy" id="449393"/>
    <lineage>
        <taxon>unclassified sequences</taxon>
        <taxon>metagenomes</taxon>
        <taxon>ecological metagenomes</taxon>
    </lineage>
</organism>
<evidence type="ECO:0000259" key="1">
    <source>
        <dbReference type="Pfam" id="PF20376"/>
    </source>
</evidence>
<evidence type="ECO:0000313" key="2">
    <source>
        <dbReference type="EMBL" id="CAB4629471.1"/>
    </source>
</evidence>
<gene>
    <name evidence="2" type="ORF">UFOPK2106_00144</name>
</gene>
<reference evidence="2" key="1">
    <citation type="submission" date="2020-05" db="EMBL/GenBank/DDBJ databases">
        <authorList>
            <person name="Chiriac C."/>
            <person name="Salcher M."/>
            <person name="Ghai R."/>
            <person name="Kavagutti S V."/>
        </authorList>
    </citation>
    <scope>NUCLEOTIDE SEQUENCE</scope>
</reference>
<name>A0A6J6IY31_9ZZZZ</name>